<evidence type="ECO:0000256" key="3">
    <source>
        <dbReference type="ARBA" id="ARBA00022448"/>
    </source>
</evidence>
<dbReference type="RefSeq" id="WP_122825187.1">
    <property type="nucleotide sequence ID" value="NZ_CP033325.1"/>
</dbReference>
<keyword evidence="7 9" id="KW-0472">Membrane</keyword>
<keyword evidence="6 9" id="KW-1133">Transmembrane helix</keyword>
<evidence type="ECO:0000256" key="6">
    <source>
        <dbReference type="ARBA" id="ARBA00022989"/>
    </source>
</evidence>
<evidence type="ECO:0000256" key="5">
    <source>
        <dbReference type="ARBA" id="ARBA00022692"/>
    </source>
</evidence>
<evidence type="ECO:0000256" key="9">
    <source>
        <dbReference type="SAM" id="Phobius"/>
    </source>
</evidence>
<accession>A0ABV9D9B6</accession>
<organism evidence="10 11">
    <name type="scientific">Georgenia faecalis</name>
    <dbReference type="NCBI Taxonomy" id="2483799"/>
    <lineage>
        <taxon>Bacteria</taxon>
        <taxon>Bacillati</taxon>
        <taxon>Actinomycetota</taxon>
        <taxon>Actinomycetes</taxon>
        <taxon>Micrococcales</taxon>
        <taxon>Bogoriellaceae</taxon>
        <taxon>Georgenia</taxon>
    </lineage>
</organism>
<feature type="region of interest" description="Disordered" evidence="8">
    <location>
        <begin position="132"/>
        <end position="199"/>
    </location>
</feature>
<feature type="compositionally biased region" description="Basic residues" evidence="8">
    <location>
        <begin position="138"/>
        <end position="148"/>
    </location>
</feature>
<evidence type="ECO:0000313" key="10">
    <source>
        <dbReference type="EMBL" id="MFC4554614.1"/>
    </source>
</evidence>
<evidence type="ECO:0000256" key="1">
    <source>
        <dbReference type="ARBA" id="ARBA00004651"/>
    </source>
</evidence>
<evidence type="ECO:0000256" key="8">
    <source>
        <dbReference type="SAM" id="MobiDB-lite"/>
    </source>
</evidence>
<keyword evidence="5 9" id="KW-0812">Transmembrane</keyword>
<feature type="transmembrane region" description="Helical" evidence="9">
    <location>
        <begin position="29"/>
        <end position="52"/>
    </location>
</feature>
<name>A0ABV9D9B6_9MICO</name>
<keyword evidence="3" id="KW-0813">Transport</keyword>
<gene>
    <name evidence="10" type="ORF">ACFO3F_05080</name>
</gene>
<dbReference type="InterPro" id="IPR007208">
    <property type="entry name" value="MrpF/PhaF-like"/>
</dbReference>
<comment type="similarity">
    <text evidence="2">Belongs to the CPA3 antiporters (TC 2.A.63) subunit F family.</text>
</comment>
<evidence type="ECO:0000256" key="2">
    <source>
        <dbReference type="ARBA" id="ARBA00009212"/>
    </source>
</evidence>
<keyword evidence="11" id="KW-1185">Reference proteome</keyword>
<dbReference type="Pfam" id="PF04066">
    <property type="entry name" value="MrpF_PhaF"/>
    <property type="match status" value="1"/>
</dbReference>
<protein>
    <submittedName>
        <fullName evidence="10">Monovalent cation/H+ antiporter complex subunit F</fullName>
    </submittedName>
</protein>
<evidence type="ECO:0000313" key="11">
    <source>
        <dbReference type="Proteomes" id="UP001595955"/>
    </source>
</evidence>
<comment type="caution">
    <text evidence="10">The sequence shown here is derived from an EMBL/GenBank/DDBJ whole genome shotgun (WGS) entry which is preliminary data.</text>
</comment>
<dbReference type="Proteomes" id="UP001595955">
    <property type="component" value="Unassembled WGS sequence"/>
</dbReference>
<dbReference type="EMBL" id="JBHSGF010000003">
    <property type="protein sequence ID" value="MFC4554614.1"/>
    <property type="molecule type" value="Genomic_DNA"/>
</dbReference>
<sequence length="199" mass="20882">MTVVYLVCFLMLGAAAVLALSRVERGPSMFDRIIGVDVLTAVFIGTVTVVAAATGRNDLVPVLVLLALVGFISSVSIARFAAAESADEARILTREELDQLLAEREALISDDAPPVHDVDTNVVIAVLDVPTRGGGAGRQRRWSRRRHTPSAEEVMGGPSPEPPGDPGDALSSGRDTYRHSRDDSDPSDPAASPTTGGAP</sequence>
<evidence type="ECO:0000256" key="7">
    <source>
        <dbReference type="ARBA" id="ARBA00023136"/>
    </source>
</evidence>
<comment type="subcellular location">
    <subcellularLocation>
        <location evidence="1">Cell membrane</location>
        <topology evidence="1">Multi-pass membrane protein</topology>
    </subcellularLocation>
</comment>
<reference evidence="11" key="1">
    <citation type="journal article" date="2019" name="Int. J. Syst. Evol. Microbiol.">
        <title>The Global Catalogue of Microorganisms (GCM) 10K type strain sequencing project: providing services to taxonomists for standard genome sequencing and annotation.</title>
        <authorList>
            <consortium name="The Broad Institute Genomics Platform"/>
            <consortium name="The Broad Institute Genome Sequencing Center for Infectious Disease"/>
            <person name="Wu L."/>
            <person name="Ma J."/>
        </authorList>
    </citation>
    <scope>NUCLEOTIDE SEQUENCE [LARGE SCALE GENOMIC DNA]</scope>
    <source>
        <strain evidence="11">JCM 3369</strain>
    </source>
</reference>
<keyword evidence="4" id="KW-1003">Cell membrane</keyword>
<evidence type="ECO:0000256" key="4">
    <source>
        <dbReference type="ARBA" id="ARBA00022475"/>
    </source>
</evidence>
<dbReference type="PANTHER" id="PTHR34702:SF1">
    <property type="entry name" value="NA(+)_H(+) ANTIPORTER SUBUNIT F"/>
    <property type="match status" value="1"/>
</dbReference>
<feature type="transmembrane region" description="Helical" evidence="9">
    <location>
        <begin position="59"/>
        <end position="82"/>
    </location>
</feature>
<dbReference type="PANTHER" id="PTHR34702">
    <property type="entry name" value="NA(+)/H(+) ANTIPORTER SUBUNIT F1"/>
    <property type="match status" value="1"/>
</dbReference>
<proteinExistence type="inferred from homology"/>
<feature type="compositionally biased region" description="Basic and acidic residues" evidence="8">
    <location>
        <begin position="175"/>
        <end position="184"/>
    </location>
</feature>